<organism evidence="3 4">
    <name type="scientific">Coleophoma cylindrospora</name>
    <dbReference type="NCBI Taxonomy" id="1849047"/>
    <lineage>
        <taxon>Eukaryota</taxon>
        <taxon>Fungi</taxon>
        <taxon>Dikarya</taxon>
        <taxon>Ascomycota</taxon>
        <taxon>Pezizomycotina</taxon>
        <taxon>Leotiomycetes</taxon>
        <taxon>Helotiales</taxon>
        <taxon>Dermateaceae</taxon>
        <taxon>Coleophoma</taxon>
    </lineage>
</organism>
<comment type="caution">
    <text evidence="3">The sequence shown here is derived from an EMBL/GenBank/DDBJ whole genome shotgun (WGS) entry which is preliminary data.</text>
</comment>
<feature type="signal peptide" evidence="1">
    <location>
        <begin position="1"/>
        <end position="19"/>
    </location>
</feature>
<dbReference type="Gene3D" id="3.40.50.1820">
    <property type="entry name" value="alpha/beta hydrolase"/>
    <property type="match status" value="1"/>
</dbReference>
<feature type="domain" description="AB hydrolase-1" evidence="2">
    <location>
        <begin position="133"/>
        <end position="386"/>
    </location>
</feature>
<evidence type="ECO:0000313" key="4">
    <source>
        <dbReference type="Proteomes" id="UP000256645"/>
    </source>
</evidence>
<dbReference type="STRING" id="1849047.A0A3D8QCF2"/>
<evidence type="ECO:0000313" key="3">
    <source>
        <dbReference type="EMBL" id="RDW59411.1"/>
    </source>
</evidence>
<feature type="chain" id="PRO_5017539296" evidence="1">
    <location>
        <begin position="20"/>
        <end position="405"/>
    </location>
</feature>
<keyword evidence="1" id="KW-0732">Signal</keyword>
<evidence type="ECO:0000259" key="2">
    <source>
        <dbReference type="Pfam" id="PF12697"/>
    </source>
</evidence>
<dbReference type="InterPro" id="IPR029058">
    <property type="entry name" value="AB_hydrolase_fold"/>
</dbReference>
<dbReference type="Pfam" id="PF12697">
    <property type="entry name" value="Abhydrolase_6"/>
    <property type="match status" value="1"/>
</dbReference>
<dbReference type="InterPro" id="IPR000073">
    <property type="entry name" value="AB_hydrolase_1"/>
</dbReference>
<keyword evidence="4" id="KW-1185">Reference proteome</keyword>
<protein>
    <submittedName>
        <fullName evidence="3">Catalytic protein</fullName>
    </submittedName>
</protein>
<name>A0A3D8QCF2_9HELO</name>
<dbReference type="AlphaFoldDB" id="A0A3D8QCF2"/>
<dbReference type="PANTHER" id="PTHR42886">
    <property type="entry name" value="RE40534P-RELATED"/>
    <property type="match status" value="1"/>
</dbReference>
<dbReference type="SUPFAM" id="SSF53474">
    <property type="entry name" value="alpha/beta-Hydrolases"/>
    <property type="match status" value="1"/>
</dbReference>
<dbReference type="OrthoDB" id="190201at2759"/>
<sequence>MFTLTTRLLALVAATSGLAAPVQNGNSNSPVSNLAGFQNAKLSHSAGGNAVCIIGNVPVSVTTQTNEKILLSNPANQSSVTNLFVEYVQANSTLQTMANGGQTTVSGTYNINAKLCYPLNWDSKKSSKTVQFLIHGIGFDKSYWDLASGYSYIDAAALAGYPTFSYDRLGTGASDHPDPIQVVQSSLQVDIAHNLIQSLRSGGFAGQSFSRVVAVGHSFGSIQSVGITVKYPKDVDAVILTGFSTNTNAIPLTFVGFNPAIANQNKPATFGNLPNGYLVTDTSISNQLAFLRAPNFDPKLFTLDDNTKQTFTIGEVFTLGNPVAPATAFTGPVDVVNGENDFIFCQSDCNLPTDQSVLVLDILYPAASKGSQTVIIPGTGHAINVHYKAPAAYQQMLNFVRSNGF</sequence>
<dbReference type="Proteomes" id="UP000256645">
    <property type="component" value="Unassembled WGS sequence"/>
</dbReference>
<reference evidence="3 4" key="1">
    <citation type="journal article" date="2018" name="IMA Fungus">
        <title>IMA Genome-F 9: Draft genome sequence of Annulohypoxylon stygium, Aspergillus mulundensis, Berkeleyomyces basicola (syn. Thielaviopsis basicola), Ceratocystis smalleyi, two Cercospora beticola strains, Coleophoma cylindrospora, Fusarium fracticaudum, Phialophora cf. hyalina, and Morchella septimelata.</title>
        <authorList>
            <person name="Wingfield B.D."/>
            <person name="Bills G.F."/>
            <person name="Dong Y."/>
            <person name="Huang W."/>
            <person name="Nel W.J."/>
            <person name="Swalarsk-Parry B.S."/>
            <person name="Vaghefi N."/>
            <person name="Wilken P.M."/>
            <person name="An Z."/>
            <person name="de Beer Z.W."/>
            <person name="De Vos L."/>
            <person name="Chen L."/>
            <person name="Duong T.A."/>
            <person name="Gao Y."/>
            <person name="Hammerbacher A."/>
            <person name="Kikkert J.R."/>
            <person name="Li Y."/>
            <person name="Li H."/>
            <person name="Li K."/>
            <person name="Li Q."/>
            <person name="Liu X."/>
            <person name="Ma X."/>
            <person name="Naidoo K."/>
            <person name="Pethybridge S.J."/>
            <person name="Sun J."/>
            <person name="Steenkamp E.T."/>
            <person name="van der Nest M.A."/>
            <person name="van Wyk S."/>
            <person name="Wingfield M.J."/>
            <person name="Xiong C."/>
            <person name="Yue Q."/>
            <person name="Zhang X."/>
        </authorList>
    </citation>
    <scope>NUCLEOTIDE SEQUENCE [LARGE SCALE GENOMIC DNA]</scope>
    <source>
        <strain evidence="3 4">BP6252</strain>
    </source>
</reference>
<dbReference type="PANTHER" id="PTHR42886:SF87">
    <property type="entry name" value="AB HYDROLASE-1 DOMAIN-CONTAINING PROTEIN"/>
    <property type="match status" value="1"/>
</dbReference>
<accession>A0A3D8QCF2</accession>
<dbReference type="EMBL" id="PDLM01000016">
    <property type="protein sequence ID" value="RDW59411.1"/>
    <property type="molecule type" value="Genomic_DNA"/>
</dbReference>
<proteinExistence type="predicted"/>
<gene>
    <name evidence="3" type="ORF">BP6252_12498</name>
</gene>
<evidence type="ECO:0000256" key="1">
    <source>
        <dbReference type="SAM" id="SignalP"/>
    </source>
</evidence>